<evidence type="ECO:0000256" key="2">
    <source>
        <dbReference type="ARBA" id="ARBA00022475"/>
    </source>
</evidence>
<dbReference type="AlphaFoldDB" id="A0A1G7MN91"/>
<dbReference type="PROSITE" id="PS01311">
    <property type="entry name" value="LGT"/>
    <property type="match status" value="1"/>
</dbReference>
<evidence type="ECO:0000256" key="5">
    <source>
        <dbReference type="ARBA" id="ARBA00022989"/>
    </source>
</evidence>
<evidence type="ECO:0000256" key="3">
    <source>
        <dbReference type="ARBA" id="ARBA00022679"/>
    </source>
</evidence>
<keyword evidence="8" id="KW-0449">Lipoprotein</keyword>
<keyword evidence="4 7" id="KW-0812">Transmembrane</keyword>
<evidence type="ECO:0000313" key="9">
    <source>
        <dbReference type="Proteomes" id="UP000199399"/>
    </source>
</evidence>
<keyword evidence="5 7" id="KW-1133">Transmembrane helix</keyword>
<protein>
    <recommendedName>
        <fullName evidence="7">Phosphatidylglycerol--prolipoprotein diacylglyceryl transferase</fullName>
        <ecNumber evidence="7">2.5.1.145</ecNumber>
    </recommendedName>
</protein>
<accession>A0A1G7MN91</accession>
<comment type="catalytic activity">
    <reaction evidence="7">
        <text>L-cysteinyl-[prolipoprotein] + a 1,2-diacyl-sn-glycero-3-phospho-(1'-sn-glycerol) = an S-1,2-diacyl-sn-glyceryl-L-cysteinyl-[prolipoprotein] + sn-glycerol 1-phosphate + H(+)</text>
        <dbReference type="Rhea" id="RHEA:56712"/>
        <dbReference type="Rhea" id="RHEA-COMP:14679"/>
        <dbReference type="Rhea" id="RHEA-COMP:14680"/>
        <dbReference type="ChEBI" id="CHEBI:15378"/>
        <dbReference type="ChEBI" id="CHEBI:29950"/>
        <dbReference type="ChEBI" id="CHEBI:57685"/>
        <dbReference type="ChEBI" id="CHEBI:64716"/>
        <dbReference type="ChEBI" id="CHEBI:140658"/>
        <dbReference type="EC" id="2.5.1.145"/>
    </reaction>
</comment>
<dbReference type="NCBIfam" id="TIGR00544">
    <property type="entry name" value="lgt"/>
    <property type="match status" value="1"/>
</dbReference>
<feature type="transmembrane region" description="Helical" evidence="7">
    <location>
        <begin position="90"/>
        <end position="110"/>
    </location>
</feature>
<feature type="transmembrane region" description="Helical" evidence="7">
    <location>
        <begin position="282"/>
        <end position="309"/>
    </location>
</feature>
<feature type="transmembrane region" description="Helical" evidence="7">
    <location>
        <begin position="49"/>
        <end position="69"/>
    </location>
</feature>
<sequence>MGRAALTRKVDFPARPCSISDMIAMLPFPDIAPEIFSVSLFGTTFALRWYALAYIVGILLGWRIATAAVKRPQLWKNNSPVMQPGQVEDLLFWVILGVILGGRLGYVLFYQPAYYLSNPAAILQLWEGGMSFHGGALGVILAGLFYTWRHRIPVISTGDMVSLGLAPGLFLGRLANFINAELWGRPTDVPWGIAFPGGAAQYCPDVAGICARHPSQLYEALLEGLLLGGLLIWMAWRGGALKMPGLIGGTFLAGYGAARFAVEFLRQPDAQFVTPGNPLGLAWQVGGWGLTMGQILSLPMIAVGVFFILRARRRA</sequence>
<dbReference type="PANTHER" id="PTHR30589">
    <property type="entry name" value="PROLIPOPROTEIN DIACYLGLYCERYL TRANSFERASE"/>
    <property type="match status" value="1"/>
</dbReference>
<evidence type="ECO:0000256" key="4">
    <source>
        <dbReference type="ARBA" id="ARBA00022692"/>
    </source>
</evidence>
<dbReference type="GO" id="GO:0008961">
    <property type="term" value="F:phosphatidylglycerol-prolipoprotein diacylglyceryl transferase activity"/>
    <property type="evidence" value="ECO:0007669"/>
    <property type="project" value="UniProtKB-UniRule"/>
</dbReference>
<comment type="function">
    <text evidence="7">Catalyzes the transfer of the diacylglyceryl group from phosphatidylglycerol to the sulfhydryl group of the N-terminal cysteine of a prolipoprotein, the first step in the formation of mature lipoproteins.</text>
</comment>
<reference evidence="9" key="1">
    <citation type="submission" date="2016-10" db="EMBL/GenBank/DDBJ databases">
        <authorList>
            <person name="Varghese N."/>
            <person name="Submissions S."/>
        </authorList>
    </citation>
    <scope>NUCLEOTIDE SEQUENCE [LARGE SCALE GENOMIC DNA]</scope>
    <source>
        <strain evidence="9">DSM 16477</strain>
    </source>
</reference>
<keyword evidence="9" id="KW-1185">Reference proteome</keyword>
<keyword evidence="3 7" id="KW-0808">Transferase</keyword>
<feature type="binding site" evidence="7">
    <location>
        <position position="173"/>
    </location>
    <ligand>
        <name>a 1,2-diacyl-sn-glycero-3-phospho-(1'-sn-glycerol)</name>
        <dbReference type="ChEBI" id="CHEBI:64716"/>
    </ligand>
</feature>
<dbReference type="InterPro" id="IPR001640">
    <property type="entry name" value="Lgt"/>
</dbReference>
<dbReference type="STRING" id="218672.SAMN04489759_102612"/>
<proteinExistence type="inferred from homology"/>
<feature type="transmembrane region" description="Helical" evidence="7">
    <location>
        <begin position="130"/>
        <end position="148"/>
    </location>
</feature>
<dbReference type="HAMAP" id="MF_01147">
    <property type="entry name" value="Lgt"/>
    <property type="match status" value="1"/>
</dbReference>
<dbReference type="PANTHER" id="PTHR30589:SF0">
    <property type="entry name" value="PHOSPHATIDYLGLYCEROL--PROLIPOPROTEIN DIACYLGLYCERYL TRANSFERASE"/>
    <property type="match status" value="1"/>
</dbReference>
<dbReference type="Pfam" id="PF01790">
    <property type="entry name" value="LGT"/>
    <property type="match status" value="1"/>
</dbReference>
<evidence type="ECO:0000256" key="7">
    <source>
        <dbReference type="HAMAP-Rule" id="MF_01147"/>
    </source>
</evidence>
<dbReference type="UniPathway" id="UPA00664"/>
<dbReference type="GO" id="GO:0005886">
    <property type="term" value="C:plasma membrane"/>
    <property type="evidence" value="ECO:0007669"/>
    <property type="project" value="UniProtKB-SubCell"/>
</dbReference>
<dbReference type="EMBL" id="FNBP01000002">
    <property type="protein sequence ID" value="SDF63151.1"/>
    <property type="molecule type" value="Genomic_DNA"/>
</dbReference>
<gene>
    <name evidence="7" type="primary">lgt</name>
    <name evidence="8" type="ORF">SAMN04489759_102612</name>
</gene>
<comment type="pathway">
    <text evidence="7">Protein modification; lipoprotein biosynthesis (diacylglyceryl transfer).</text>
</comment>
<organism evidence="8 9">
    <name type="scientific">Sulfitobacter delicatus</name>
    <dbReference type="NCBI Taxonomy" id="218672"/>
    <lineage>
        <taxon>Bacteria</taxon>
        <taxon>Pseudomonadati</taxon>
        <taxon>Pseudomonadota</taxon>
        <taxon>Alphaproteobacteria</taxon>
        <taxon>Rhodobacterales</taxon>
        <taxon>Roseobacteraceae</taxon>
        <taxon>Sulfitobacter</taxon>
    </lineage>
</organism>
<dbReference type="EC" id="2.5.1.145" evidence="7"/>
<name>A0A1G7MN91_9RHOB</name>
<keyword evidence="2 7" id="KW-1003">Cell membrane</keyword>
<dbReference type="GO" id="GO:0042158">
    <property type="term" value="P:lipoprotein biosynthetic process"/>
    <property type="evidence" value="ECO:0007669"/>
    <property type="project" value="UniProtKB-UniRule"/>
</dbReference>
<dbReference type="Proteomes" id="UP000199399">
    <property type="component" value="Unassembled WGS sequence"/>
</dbReference>
<comment type="similarity">
    <text evidence="1 7">Belongs to the Lgt family.</text>
</comment>
<evidence type="ECO:0000313" key="8">
    <source>
        <dbReference type="EMBL" id="SDF63151.1"/>
    </source>
</evidence>
<feature type="transmembrane region" description="Helical" evidence="7">
    <location>
        <begin position="217"/>
        <end position="236"/>
    </location>
</feature>
<evidence type="ECO:0000256" key="1">
    <source>
        <dbReference type="ARBA" id="ARBA00007150"/>
    </source>
</evidence>
<evidence type="ECO:0000256" key="6">
    <source>
        <dbReference type="ARBA" id="ARBA00023136"/>
    </source>
</evidence>
<comment type="subcellular location">
    <subcellularLocation>
        <location evidence="7">Cell membrane</location>
        <topology evidence="7">Multi-pass membrane protein</topology>
    </subcellularLocation>
</comment>
<keyword evidence="6 7" id="KW-0472">Membrane</keyword>